<dbReference type="CDD" id="cd04189">
    <property type="entry name" value="G1P_TT_long"/>
    <property type="match status" value="1"/>
</dbReference>
<dbReference type="Gene3D" id="2.160.10.10">
    <property type="entry name" value="Hexapeptide repeat proteins"/>
    <property type="match status" value="1"/>
</dbReference>
<dbReference type="EMBL" id="CADCTK010000096">
    <property type="protein sequence ID" value="CAA9217941.1"/>
    <property type="molecule type" value="Genomic_DNA"/>
</dbReference>
<proteinExistence type="predicted"/>
<dbReference type="SUPFAM" id="SSF53448">
    <property type="entry name" value="Nucleotide-diphospho-sugar transferases"/>
    <property type="match status" value="1"/>
</dbReference>
<keyword evidence="2" id="KW-0808">Transferase</keyword>
<dbReference type="GO" id="GO:0008879">
    <property type="term" value="F:glucose-1-phosphate thymidylyltransferase activity"/>
    <property type="evidence" value="ECO:0007669"/>
    <property type="project" value="UniProtKB-EC"/>
</dbReference>
<organism evidence="2">
    <name type="scientific">uncultured Chloroflexia bacterium</name>
    <dbReference type="NCBI Taxonomy" id="1672391"/>
    <lineage>
        <taxon>Bacteria</taxon>
        <taxon>Bacillati</taxon>
        <taxon>Chloroflexota</taxon>
        <taxon>Chloroflexia</taxon>
        <taxon>environmental samples</taxon>
    </lineage>
</organism>
<dbReference type="InterPro" id="IPR005835">
    <property type="entry name" value="NTP_transferase_dom"/>
</dbReference>
<keyword evidence="2" id="KW-0548">Nucleotidyltransferase</keyword>
<evidence type="ECO:0000259" key="1">
    <source>
        <dbReference type="Pfam" id="PF00483"/>
    </source>
</evidence>
<dbReference type="EC" id="2.7.7.24" evidence="2"/>
<dbReference type="NCBIfam" id="TIGR01208">
    <property type="entry name" value="rmlA_long"/>
    <property type="match status" value="1"/>
</dbReference>
<feature type="domain" description="Nucleotidyl transferase" evidence="1">
    <location>
        <begin position="2"/>
        <end position="236"/>
    </location>
</feature>
<dbReference type="PANTHER" id="PTHR42883">
    <property type="entry name" value="GLUCOSE-1-PHOSPHATE THYMIDYLTRANSFERASE"/>
    <property type="match status" value="1"/>
</dbReference>
<dbReference type="InterPro" id="IPR005908">
    <property type="entry name" value="G1P_thy_trans_l"/>
</dbReference>
<dbReference type="SUPFAM" id="SSF51161">
    <property type="entry name" value="Trimeric LpxA-like enzymes"/>
    <property type="match status" value="1"/>
</dbReference>
<protein>
    <submittedName>
        <fullName evidence="2">Glucose-1-phosphate thymidylyltransferase</fullName>
        <ecNumber evidence="2">2.7.7.24</ecNumber>
    </submittedName>
</protein>
<evidence type="ECO:0000313" key="2">
    <source>
        <dbReference type="EMBL" id="CAA9217941.1"/>
    </source>
</evidence>
<dbReference type="Gene3D" id="3.90.550.10">
    <property type="entry name" value="Spore Coat Polysaccharide Biosynthesis Protein SpsA, Chain A"/>
    <property type="match status" value="1"/>
</dbReference>
<dbReference type="Pfam" id="PF00483">
    <property type="entry name" value="NTP_transferase"/>
    <property type="match status" value="1"/>
</dbReference>
<name>A0A6J4HC23_9CHLR</name>
<dbReference type="InterPro" id="IPR011004">
    <property type="entry name" value="Trimer_LpxA-like_sf"/>
</dbReference>
<accession>A0A6J4HC23</accession>
<dbReference type="AlphaFoldDB" id="A0A6J4HC23"/>
<sequence length="355" mass="39731">MKGLILSGGKGTRLYPLTYTKAKQLIPVANKPVLFRVIEAIRDAGIDEIGIVVGDTEKEIREAVGSGDRWNVSITYIRQSAPLGLAHAVKESRSFLENDRFVMFLGDNCLEGGISPLLKQFGSSDWNAQIVLKEVDDPSQFGVAELDSEGRIVRLVEKPQEFISRLALVGIYMFDKHIWEAVDHIRPSWRGELEITDAIQYLVENGYHVYPYVHQGWWIDTGKRTDMLDANRLVLEELRHSVAGFVDRDSQLSGKVTVEAGAEIINSVIRGPAIIGERARIVNAYIGPFTSIYHNTKIEESEIEHSIVLENSEIVGIPFRIEDSLIGRNVKIHKSPIKPKAYRLMLGDNSDVGLL</sequence>
<gene>
    <name evidence="2" type="ORF">AVDCRST_MAG26-401</name>
</gene>
<dbReference type="PANTHER" id="PTHR42883:SF2">
    <property type="entry name" value="THYMIDYLYLTRANSFERASE"/>
    <property type="match status" value="1"/>
</dbReference>
<reference evidence="2" key="1">
    <citation type="submission" date="2020-02" db="EMBL/GenBank/DDBJ databases">
        <authorList>
            <person name="Meier V. D."/>
        </authorList>
    </citation>
    <scope>NUCLEOTIDE SEQUENCE</scope>
    <source>
        <strain evidence="2">AVDCRST_MAG26</strain>
    </source>
</reference>
<dbReference type="InterPro" id="IPR029044">
    <property type="entry name" value="Nucleotide-diphossugar_trans"/>
</dbReference>